<dbReference type="EMBL" id="CAXAMN010006836">
    <property type="protein sequence ID" value="CAK9019374.1"/>
    <property type="molecule type" value="Genomic_DNA"/>
</dbReference>
<reference evidence="2 3" key="1">
    <citation type="submission" date="2024-02" db="EMBL/GenBank/DDBJ databases">
        <authorList>
            <person name="Chen Y."/>
            <person name="Shah S."/>
            <person name="Dougan E. K."/>
            <person name="Thang M."/>
            <person name="Chan C."/>
        </authorList>
    </citation>
    <scope>NUCLEOTIDE SEQUENCE [LARGE SCALE GENOMIC DNA]</scope>
</reference>
<accession>A0ABP0JZK1</accession>
<dbReference type="Pfam" id="PF05212">
    <property type="entry name" value="DUF707"/>
    <property type="match status" value="1"/>
</dbReference>
<keyword evidence="3" id="KW-1185">Reference proteome</keyword>
<comment type="caution">
    <text evidence="2">The sequence shown here is derived from an EMBL/GenBank/DDBJ whole genome shotgun (WGS) entry which is preliminary data.</text>
</comment>
<sequence length="577" mass="66244">MRPCWAWHWCFSGPIWLWLWPVWAMRPQIDGSLHPDGPPSSANSTGCDKTLFFAAVGPEFRDTMRKNALHLHATGVVDIFFAHYRQDLANWQKESWYQETVKYSVSYKEMKADFVLKELVKQETFRLRGYCWYWIADDNVDFTSLDVKRYLALAAETGASLVQPAVEFDSHGIPSHQIVTAYSADVELPDHSISRSLYRYSDFVEVMSPLFREDALIAAWKLYLPGLGSDFGMDFLWCRFVAAQLRARVDRVCAIIDAEHMYKLPHLESYNFEDGLAVQEVLLNEFAEYTQRSMETSGQLRDDLEQLCRTAKDTQLVRVRVKPYLAQASWKMWKALFRCKQYNLEAVCHIDGTLINGVFWRVLAAGLVLCIPLLLWPPSSRMRRPESDPSAPESHPWMSLEALRRTPVSTPIPVSEANGDGDEMETASRWRRRYPARETCCSSPGRSAASFSLAPFARYVLQQLRPLLRHRRILSPPLDRCYDDSPTGRRCRWCDAPRRSRGRCALRIAIRSQMPAEREGEATGHLSRDPLSGFVERCVVSTHRREQRGKAGGWRCRHATAGASHGGWGVKWILSWK</sequence>
<dbReference type="InterPro" id="IPR007877">
    <property type="entry name" value="DUF707"/>
</dbReference>
<proteinExistence type="predicted"/>
<name>A0ABP0JZK1_9DINO</name>
<evidence type="ECO:0000256" key="1">
    <source>
        <dbReference type="SAM" id="SignalP"/>
    </source>
</evidence>
<evidence type="ECO:0000313" key="2">
    <source>
        <dbReference type="EMBL" id="CAK9019374.1"/>
    </source>
</evidence>
<evidence type="ECO:0000313" key="3">
    <source>
        <dbReference type="Proteomes" id="UP001642484"/>
    </source>
</evidence>
<protein>
    <submittedName>
        <fullName evidence="2">Uncharacterized protein</fullName>
    </submittedName>
</protein>
<feature type="signal peptide" evidence="1">
    <location>
        <begin position="1"/>
        <end position="24"/>
    </location>
</feature>
<feature type="chain" id="PRO_5045203341" evidence="1">
    <location>
        <begin position="25"/>
        <end position="577"/>
    </location>
</feature>
<gene>
    <name evidence="2" type="ORF">CCMP2556_LOCUS13645</name>
</gene>
<dbReference type="Proteomes" id="UP001642484">
    <property type="component" value="Unassembled WGS sequence"/>
</dbReference>
<keyword evidence="1" id="KW-0732">Signal</keyword>
<organism evidence="2 3">
    <name type="scientific">Durusdinium trenchii</name>
    <dbReference type="NCBI Taxonomy" id="1381693"/>
    <lineage>
        <taxon>Eukaryota</taxon>
        <taxon>Sar</taxon>
        <taxon>Alveolata</taxon>
        <taxon>Dinophyceae</taxon>
        <taxon>Suessiales</taxon>
        <taxon>Symbiodiniaceae</taxon>
        <taxon>Durusdinium</taxon>
    </lineage>
</organism>